<dbReference type="PANTHER" id="PTHR46233:SF3">
    <property type="entry name" value="HYDROXYACYLGLUTATHIONE HYDROLASE GLOC"/>
    <property type="match status" value="1"/>
</dbReference>
<dbReference type="Proteomes" id="UP001489509">
    <property type="component" value="Unassembled WGS sequence"/>
</dbReference>
<dbReference type="EMBL" id="JBBMFD010000001">
    <property type="protein sequence ID" value="MEQ2439598.1"/>
    <property type="molecule type" value="Genomic_DNA"/>
</dbReference>
<evidence type="ECO:0000256" key="4">
    <source>
        <dbReference type="ARBA" id="ARBA00022833"/>
    </source>
</evidence>
<name>A0ABV1DX14_9FIRM</name>
<feature type="domain" description="Metallo-beta-lactamase" evidence="5">
    <location>
        <begin position="12"/>
        <end position="186"/>
    </location>
</feature>
<dbReference type="InterPro" id="IPR051453">
    <property type="entry name" value="MBL_Glyoxalase_II"/>
</dbReference>
<protein>
    <submittedName>
        <fullName evidence="6">MBL fold metallo-hydrolase</fullName>
    </submittedName>
</protein>
<evidence type="ECO:0000259" key="5">
    <source>
        <dbReference type="SMART" id="SM00849"/>
    </source>
</evidence>
<keyword evidence="3" id="KW-0378">Hydrolase</keyword>
<gene>
    <name evidence="6" type="ORF">WMO26_02005</name>
</gene>
<evidence type="ECO:0000256" key="3">
    <source>
        <dbReference type="ARBA" id="ARBA00022801"/>
    </source>
</evidence>
<dbReference type="Gene3D" id="3.60.15.10">
    <property type="entry name" value="Ribonuclease Z/Hydroxyacylglutathione hydrolase-like"/>
    <property type="match status" value="1"/>
</dbReference>
<keyword evidence="4" id="KW-0862">Zinc</keyword>
<evidence type="ECO:0000256" key="1">
    <source>
        <dbReference type="ARBA" id="ARBA00001947"/>
    </source>
</evidence>
<sequence>MKITRMKVGGFAANCYLLMDEETKEAAVIDPGSCPGKIVSALEGYHVKYILLTHAHFDHFAALLDVQKETGALVAMHEDAADAVNDPERNVSKMFGRDLPPIHTDVRLKDGDTLSVGNLTIRVLSTPGHSAGGCCYLCGDVLFTGDTLFRLEVGRTDFADGSYPTLCKSLQKLAALPGDYRVLPGHDEETTLQYERDHNPYFYGD</sequence>
<dbReference type="Pfam" id="PF00753">
    <property type="entry name" value="Lactamase_B"/>
    <property type="match status" value="1"/>
</dbReference>
<organism evidence="6 7">
    <name type="scientific">Solibaculum intestinale</name>
    <dbReference type="NCBI Taxonomy" id="3133165"/>
    <lineage>
        <taxon>Bacteria</taxon>
        <taxon>Bacillati</taxon>
        <taxon>Bacillota</taxon>
        <taxon>Clostridia</taxon>
        <taxon>Eubacteriales</taxon>
        <taxon>Oscillospiraceae</taxon>
        <taxon>Solibaculum</taxon>
    </lineage>
</organism>
<dbReference type="CDD" id="cd06262">
    <property type="entry name" value="metallo-hydrolase-like_MBL-fold"/>
    <property type="match status" value="1"/>
</dbReference>
<accession>A0ABV1DX14</accession>
<dbReference type="RefSeq" id="WP_349217855.1">
    <property type="nucleotide sequence ID" value="NZ_JBBMFD010000001.1"/>
</dbReference>
<proteinExistence type="predicted"/>
<evidence type="ECO:0000313" key="7">
    <source>
        <dbReference type="Proteomes" id="UP001489509"/>
    </source>
</evidence>
<dbReference type="SUPFAM" id="SSF56281">
    <property type="entry name" value="Metallo-hydrolase/oxidoreductase"/>
    <property type="match status" value="1"/>
</dbReference>
<comment type="caution">
    <text evidence="6">The sequence shown here is derived from an EMBL/GenBank/DDBJ whole genome shotgun (WGS) entry which is preliminary data.</text>
</comment>
<dbReference type="InterPro" id="IPR036866">
    <property type="entry name" value="RibonucZ/Hydroxyglut_hydro"/>
</dbReference>
<dbReference type="SMART" id="SM00849">
    <property type="entry name" value="Lactamase_B"/>
    <property type="match status" value="1"/>
</dbReference>
<dbReference type="PANTHER" id="PTHR46233">
    <property type="entry name" value="HYDROXYACYLGLUTATHIONE HYDROLASE GLOC"/>
    <property type="match status" value="1"/>
</dbReference>
<keyword evidence="2" id="KW-0479">Metal-binding</keyword>
<keyword evidence="7" id="KW-1185">Reference proteome</keyword>
<reference evidence="6 7" key="1">
    <citation type="submission" date="2024-03" db="EMBL/GenBank/DDBJ databases">
        <title>Human intestinal bacterial collection.</title>
        <authorList>
            <person name="Pauvert C."/>
            <person name="Hitch T.C.A."/>
            <person name="Clavel T."/>
        </authorList>
    </citation>
    <scope>NUCLEOTIDE SEQUENCE [LARGE SCALE GENOMIC DNA]</scope>
    <source>
        <strain evidence="6 7">CLA-JM-H44</strain>
    </source>
</reference>
<evidence type="ECO:0000313" key="6">
    <source>
        <dbReference type="EMBL" id="MEQ2439598.1"/>
    </source>
</evidence>
<dbReference type="InterPro" id="IPR001279">
    <property type="entry name" value="Metallo-B-lactamas"/>
</dbReference>
<comment type="cofactor">
    <cofactor evidence="1">
        <name>Zn(2+)</name>
        <dbReference type="ChEBI" id="CHEBI:29105"/>
    </cofactor>
</comment>
<evidence type="ECO:0000256" key="2">
    <source>
        <dbReference type="ARBA" id="ARBA00022723"/>
    </source>
</evidence>